<dbReference type="InterPro" id="IPR016040">
    <property type="entry name" value="NAD(P)-bd_dom"/>
</dbReference>
<evidence type="ECO:0000313" key="8">
    <source>
        <dbReference type="Proteomes" id="UP000012174"/>
    </source>
</evidence>
<feature type="region of interest" description="Disordered" evidence="5">
    <location>
        <begin position="289"/>
        <end position="323"/>
    </location>
</feature>
<evidence type="ECO:0000256" key="5">
    <source>
        <dbReference type="SAM" id="MobiDB-lite"/>
    </source>
</evidence>
<dbReference type="SUPFAM" id="SSF51735">
    <property type="entry name" value="NAD(P)-binding Rossmann-fold domains"/>
    <property type="match status" value="1"/>
</dbReference>
<evidence type="ECO:0000256" key="3">
    <source>
        <dbReference type="ARBA" id="ARBA00011989"/>
    </source>
</evidence>
<dbReference type="PANTHER" id="PTHR43715">
    <property type="entry name" value="GDP-MANNOSE 4,6-DEHYDRATASE"/>
    <property type="match status" value="1"/>
</dbReference>
<feature type="compositionally biased region" description="Polar residues" evidence="5">
    <location>
        <begin position="291"/>
        <end position="300"/>
    </location>
</feature>
<dbReference type="STRING" id="1287681.M7SMM4"/>
<dbReference type="Pfam" id="PF16363">
    <property type="entry name" value="GDP_Man_Dehyd"/>
    <property type="match status" value="2"/>
</dbReference>
<dbReference type="EMBL" id="KB706815">
    <property type="protein sequence ID" value="EMR65643.1"/>
    <property type="molecule type" value="Genomic_DNA"/>
</dbReference>
<evidence type="ECO:0000256" key="2">
    <source>
        <dbReference type="ARBA" id="ARBA00009263"/>
    </source>
</evidence>
<proteinExistence type="inferred from homology"/>
<dbReference type="InterPro" id="IPR006368">
    <property type="entry name" value="GDP_Man_deHydtase"/>
</dbReference>
<comment type="similarity">
    <text evidence="2">Belongs to the NAD(P)-dependent epimerase/dehydratase family. GDP-mannose 4,6-dehydratase subfamily.</text>
</comment>
<dbReference type="Gene3D" id="3.90.25.10">
    <property type="entry name" value="UDP-galactose 4-epimerase, domain 1"/>
    <property type="match status" value="1"/>
</dbReference>
<dbReference type="OMA" id="HWQTVNY"/>
<feature type="domain" description="NAD(P)-binding" evidence="6">
    <location>
        <begin position="69"/>
        <end position="241"/>
    </location>
</feature>
<keyword evidence="4" id="KW-0456">Lyase</keyword>
<feature type="compositionally biased region" description="Basic and acidic residues" evidence="5">
    <location>
        <begin position="310"/>
        <end position="323"/>
    </location>
</feature>
<dbReference type="CDD" id="cd05260">
    <property type="entry name" value="GDP_MD_SDR_e"/>
    <property type="match status" value="1"/>
</dbReference>
<evidence type="ECO:0000259" key="6">
    <source>
        <dbReference type="Pfam" id="PF16363"/>
    </source>
</evidence>
<feature type="domain" description="NAD(P)-binding" evidence="6">
    <location>
        <begin position="1"/>
        <end position="65"/>
    </location>
</feature>
<dbReference type="AlphaFoldDB" id="M7SMM4"/>
<organism evidence="7 8">
    <name type="scientific">Eutypa lata (strain UCR-EL1)</name>
    <name type="common">Grapevine dieback disease fungus</name>
    <name type="synonym">Eutypa armeniacae</name>
    <dbReference type="NCBI Taxonomy" id="1287681"/>
    <lineage>
        <taxon>Eukaryota</taxon>
        <taxon>Fungi</taxon>
        <taxon>Dikarya</taxon>
        <taxon>Ascomycota</taxon>
        <taxon>Pezizomycotina</taxon>
        <taxon>Sordariomycetes</taxon>
        <taxon>Xylariomycetidae</taxon>
        <taxon>Xylariales</taxon>
        <taxon>Diatrypaceae</taxon>
        <taxon>Eutypa</taxon>
    </lineage>
</organism>
<evidence type="ECO:0000256" key="4">
    <source>
        <dbReference type="ARBA" id="ARBA00023239"/>
    </source>
</evidence>
<dbReference type="GO" id="GO:0042351">
    <property type="term" value="P:'de novo' GDP-L-fucose biosynthetic process"/>
    <property type="evidence" value="ECO:0007669"/>
    <property type="project" value="TreeGrafter"/>
</dbReference>
<protein>
    <recommendedName>
        <fullName evidence="3">GDP-mannose 4,6-dehydratase</fullName>
        <ecNumber evidence="3">4.2.1.47</ecNumber>
    </recommendedName>
</protein>
<dbReference type="OrthoDB" id="331544at2759"/>
<evidence type="ECO:0000313" key="7">
    <source>
        <dbReference type="EMBL" id="EMR65643.1"/>
    </source>
</evidence>
<gene>
    <name evidence="7" type="ORF">UCREL1_7381</name>
</gene>
<name>M7SMM4_EUTLA</name>
<dbReference type="InterPro" id="IPR036291">
    <property type="entry name" value="NAD(P)-bd_dom_sf"/>
</dbReference>
<evidence type="ECO:0000256" key="1">
    <source>
        <dbReference type="ARBA" id="ARBA00001937"/>
    </source>
</evidence>
<dbReference type="Gene3D" id="3.40.50.720">
    <property type="entry name" value="NAD(P)-binding Rossmann-like Domain"/>
    <property type="match status" value="2"/>
</dbReference>
<keyword evidence="8" id="KW-1185">Reference proteome</keyword>
<dbReference type="EC" id="4.2.1.47" evidence="3"/>
<dbReference type="eggNOG" id="KOG1372">
    <property type="taxonomic scope" value="Eukaryota"/>
</dbReference>
<dbReference type="GO" id="GO:0008446">
    <property type="term" value="F:GDP-mannose 4,6-dehydratase activity"/>
    <property type="evidence" value="ECO:0007669"/>
    <property type="project" value="UniProtKB-EC"/>
</dbReference>
<dbReference type="HOGENOM" id="CLU_771680_0_0_1"/>
<comment type="cofactor">
    <cofactor evidence="1">
        <name>NADP(+)</name>
        <dbReference type="ChEBI" id="CHEBI:58349"/>
    </cofactor>
</comment>
<accession>M7SMM4</accession>
<dbReference type="Proteomes" id="UP000012174">
    <property type="component" value="Unassembled WGS sequence"/>
</dbReference>
<sequence length="359" mass="39408">MTDSGTLLQILSSIAVDEIYHLAAQSHVGVSFETPLLTCDINALGTLRLLEALRILGQEKKVKFYSQFQFAITANFREAYGFHASNGILFNHESPRRGTTFVTRKITSQVALIACGLSEGFELGNLNATRDWGHARDYMEGVYLMLQQPVGGDYILCTGKSSSVRQFVEDAFKVIGTKIEWSGAGITEIGTEAGTGKVRVRVNPKFYRPVENEDLLGSAAKAKEMLGWEPKYTLEKLVEEMVLADIELVKNGKIFSNTYLDWLVDEPEHTANPVITNAKGSEWLVDEAESTGDSGITSAKGSDWSVAGSEKTEDTGMADTEKTEDLGTTVIQDRVVKKMRLSNTEETNGHCMSLPTLSS</sequence>
<dbReference type="KEGG" id="ela:UCREL1_7381"/>
<reference evidence="8" key="1">
    <citation type="journal article" date="2013" name="Genome Announc.">
        <title>Draft genome sequence of the grapevine dieback fungus Eutypa lata UCR-EL1.</title>
        <authorList>
            <person name="Blanco-Ulate B."/>
            <person name="Rolshausen P.E."/>
            <person name="Cantu D."/>
        </authorList>
    </citation>
    <scope>NUCLEOTIDE SEQUENCE [LARGE SCALE GENOMIC DNA]</scope>
    <source>
        <strain evidence="8">UCR-EL1</strain>
    </source>
</reference>
<dbReference type="PANTHER" id="PTHR43715:SF1">
    <property type="entry name" value="GDP-MANNOSE 4,6 DEHYDRATASE"/>
    <property type="match status" value="1"/>
</dbReference>